<name>A0A8K0I1K6_COCNU</name>
<gene>
    <name evidence="2" type="ORF">COCNU_02G019720</name>
</gene>
<dbReference type="SUPFAM" id="SSF110857">
    <property type="entry name" value="Gamma-glutamyl cyclotransferase-like"/>
    <property type="match status" value="1"/>
</dbReference>
<dbReference type="Gene3D" id="3.10.490.10">
    <property type="entry name" value="Gamma-glutamyl cyclotransferase-like"/>
    <property type="match status" value="1"/>
</dbReference>
<proteinExistence type="inferred from homology"/>
<protein>
    <recommendedName>
        <fullName evidence="4">AIG2-like protein</fullName>
    </recommendedName>
</protein>
<evidence type="ECO:0000313" key="2">
    <source>
        <dbReference type="EMBL" id="KAG1332004.1"/>
    </source>
</evidence>
<dbReference type="InterPro" id="IPR036568">
    <property type="entry name" value="GGCT-like_sf"/>
</dbReference>
<dbReference type="AlphaFoldDB" id="A0A8K0I1K6"/>
<dbReference type="OrthoDB" id="1044435at2759"/>
<accession>A0A8K0I1K6</accession>
<evidence type="ECO:0000256" key="1">
    <source>
        <dbReference type="ARBA" id="ARBA00008861"/>
    </source>
</evidence>
<reference evidence="2" key="2">
    <citation type="submission" date="2019-07" db="EMBL/GenBank/DDBJ databases">
        <authorList>
            <person name="Yang Y."/>
            <person name="Bocs S."/>
            <person name="Baudouin L."/>
        </authorList>
    </citation>
    <scope>NUCLEOTIDE SEQUENCE</scope>
    <source>
        <tissue evidence="2">Spear leaf of Hainan Tall coconut</tissue>
    </source>
</reference>
<comment type="caution">
    <text evidence="2">The sequence shown here is derived from an EMBL/GenBank/DDBJ whole genome shotgun (WGS) entry which is preliminary data.</text>
</comment>
<evidence type="ECO:0008006" key="4">
    <source>
        <dbReference type="Google" id="ProtNLM"/>
    </source>
</evidence>
<sequence length="96" mass="10425">MSGEGVSVSAVAAAAAASTLPLRNVFVYGSLLADEVLLGITDRELDVLDTFEDVEYERRAVEVSLAIGERNIVVIWCRLMLLTSDVTPSFPQKLHC</sequence>
<dbReference type="EMBL" id="CM017873">
    <property type="protein sequence ID" value="KAG1332004.1"/>
    <property type="molecule type" value="Genomic_DNA"/>
</dbReference>
<keyword evidence="3" id="KW-1185">Reference proteome</keyword>
<evidence type="ECO:0000313" key="3">
    <source>
        <dbReference type="Proteomes" id="UP000797356"/>
    </source>
</evidence>
<dbReference type="PANTHER" id="PTHR31544:SF2">
    <property type="entry name" value="AIG2-LIKE PROTEIN D"/>
    <property type="match status" value="1"/>
</dbReference>
<dbReference type="PANTHER" id="PTHR31544">
    <property type="entry name" value="AIG2-LIKE PROTEIN D"/>
    <property type="match status" value="1"/>
</dbReference>
<comment type="similarity">
    <text evidence="1">Belongs to the gamma-glutamylcyclotransferase family.</text>
</comment>
<dbReference type="Proteomes" id="UP000797356">
    <property type="component" value="Chromosome 2"/>
</dbReference>
<dbReference type="InterPro" id="IPR045038">
    <property type="entry name" value="AIG2-like"/>
</dbReference>
<reference evidence="2" key="1">
    <citation type="journal article" date="2017" name="Gigascience">
        <title>The genome draft of coconut (Cocos nucifera).</title>
        <authorList>
            <person name="Xiao Y."/>
            <person name="Xu P."/>
            <person name="Fan H."/>
            <person name="Baudouin L."/>
            <person name="Xia W."/>
            <person name="Bocs S."/>
            <person name="Xu J."/>
            <person name="Li Q."/>
            <person name="Guo A."/>
            <person name="Zhou L."/>
            <person name="Li J."/>
            <person name="Wu Y."/>
            <person name="Ma Z."/>
            <person name="Armero A."/>
            <person name="Issali A.E."/>
            <person name="Liu N."/>
            <person name="Peng M."/>
            <person name="Yang Y."/>
        </authorList>
    </citation>
    <scope>NUCLEOTIDE SEQUENCE</scope>
    <source>
        <tissue evidence="2">Spear leaf of Hainan Tall coconut</tissue>
    </source>
</reference>
<organism evidence="2 3">
    <name type="scientific">Cocos nucifera</name>
    <name type="common">Coconut palm</name>
    <dbReference type="NCBI Taxonomy" id="13894"/>
    <lineage>
        <taxon>Eukaryota</taxon>
        <taxon>Viridiplantae</taxon>
        <taxon>Streptophyta</taxon>
        <taxon>Embryophyta</taxon>
        <taxon>Tracheophyta</taxon>
        <taxon>Spermatophyta</taxon>
        <taxon>Magnoliopsida</taxon>
        <taxon>Liliopsida</taxon>
        <taxon>Arecaceae</taxon>
        <taxon>Arecoideae</taxon>
        <taxon>Cocoseae</taxon>
        <taxon>Attaleinae</taxon>
        <taxon>Cocos</taxon>
    </lineage>
</organism>